<evidence type="ECO:0000313" key="3">
    <source>
        <dbReference type="Proteomes" id="UP000237271"/>
    </source>
</evidence>
<sequence>MADAIPVDPVATPAPTAAPLEWPENMTTTEGVIIAVLPFAALVLCYVMLRLVWRVPTPLPVRAPVPSYGTTGEQLQPITTIKTSLVEEGEVAGDYEEHWYNTFDFAFLVGMAVYAGVMLILTFFYEPQWLGDVRFWLVQLPKLVKGYIMTNKSSRFKVNYTRKLQHFAAYMVPLVIKADYPGPIALAWGDFFTMLGFLVLIKPIREHSKFFMLQFNSLDRPEDRPNTLKWIIVGNIAPGMFILMFFKWLFAAQGALTFILVFITGIGDGLA</sequence>
<reference evidence="2 3" key="1">
    <citation type="journal article" date="2017" name="Genome Biol. Evol.">
        <title>Phytophthora megakarya and P. palmivora, closely related causal agents of cacao black pod rot, underwent increases in genome sizes and gene numbers by different mechanisms.</title>
        <authorList>
            <person name="Ali S.S."/>
            <person name="Shao J."/>
            <person name="Lary D.J."/>
            <person name="Kronmiller B."/>
            <person name="Shen D."/>
            <person name="Strem M.D."/>
            <person name="Amoako-Attah I."/>
            <person name="Akrofi A.Y."/>
            <person name="Begoude B.A."/>
            <person name="Ten Hoopen G.M."/>
            <person name="Coulibaly K."/>
            <person name="Kebe B.I."/>
            <person name="Melnick R.L."/>
            <person name="Guiltinan M.J."/>
            <person name="Tyler B.M."/>
            <person name="Meinhardt L.W."/>
            <person name="Bailey B.A."/>
        </authorList>
    </citation>
    <scope>NUCLEOTIDE SEQUENCE [LARGE SCALE GENOMIC DNA]</scope>
    <source>
        <strain evidence="3">sbr112.9</strain>
    </source>
</reference>
<feature type="transmembrane region" description="Helical" evidence="1">
    <location>
        <begin position="252"/>
        <end position="270"/>
    </location>
</feature>
<keyword evidence="1" id="KW-0812">Transmembrane</keyword>
<gene>
    <name evidence="2" type="ORF">PHPALM_3566</name>
</gene>
<feature type="transmembrane region" description="Helical" evidence="1">
    <location>
        <begin position="180"/>
        <end position="201"/>
    </location>
</feature>
<feature type="transmembrane region" description="Helical" evidence="1">
    <location>
        <begin position="105"/>
        <end position="125"/>
    </location>
</feature>
<dbReference type="OrthoDB" id="10053152at2759"/>
<keyword evidence="1" id="KW-1133">Transmembrane helix</keyword>
<dbReference type="Proteomes" id="UP000237271">
    <property type="component" value="Unassembled WGS sequence"/>
</dbReference>
<feature type="non-terminal residue" evidence="2">
    <location>
        <position position="271"/>
    </location>
</feature>
<keyword evidence="1" id="KW-0472">Membrane</keyword>
<organism evidence="2 3">
    <name type="scientific">Phytophthora palmivora</name>
    <dbReference type="NCBI Taxonomy" id="4796"/>
    <lineage>
        <taxon>Eukaryota</taxon>
        <taxon>Sar</taxon>
        <taxon>Stramenopiles</taxon>
        <taxon>Oomycota</taxon>
        <taxon>Peronosporomycetes</taxon>
        <taxon>Peronosporales</taxon>
        <taxon>Peronosporaceae</taxon>
        <taxon>Phytophthora</taxon>
    </lineage>
</organism>
<proteinExistence type="predicted"/>
<protein>
    <submittedName>
        <fullName evidence="2">Uncharacterized protein</fullName>
    </submittedName>
</protein>
<comment type="caution">
    <text evidence="2">The sequence shown here is derived from an EMBL/GenBank/DDBJ whole genome shotgun (WGS) entry which is preliminary data.</text>
</comment>
<keyword evidence="3" id="KW-1185">Reference proteome</keyword>
<feature type="transmembrane region" description="Helical" evidence="1">
    <location>
        <begin position="32"/>
        <end position="53"/>
    </location>
</feature>
<accession>A0A2P4YM29</accession>
<evidence type="ECO:0000256" key="1">
    <source>
        <dbReference type="SAM" id="Phobius"/>
    </source>
</evidence>
<evidence type="ECO:0000313" key="2">
    <source>
        <dbReference type="EMBL" id="POM78861.1"/>
    </source>
</evidence>
<dbReference type="AlphaFoldDB" id="A0A2P4YM29"/>
<name>A0A2P4YM29_9STRA</name>
<dbReference type="EMBL" id="NCKW01001889">
    <property type="protein sequence ID" value="POM78861.1"/>
    <property type="molecule type" value="Genomic_DNA"/>
</dbReference>